<evidence type="ECO:0000313" key="1">
    <source>
        <dbReference type="EMBL" id="KAF2475618.1"/>
    </source>
</evidence>
<dbReference type="Proteomes" id="UP000799755">
    <property type="component" value="Unassembled WGS sequence"/>
</dbReference>
<organism evidence="1 2">
    <name type="scientific">Lindgomyces ingoldianus</name>
    <dbReference type="NCBI Taxonomy" id="673940"/>
    <lineage>
        <taxon>Eukaryota</taxon>
        <taxon>Fungi</taxon>
        <taxon>Dikarya</taxon>
        <taxon>Ascomycota</taxon>
        <taxon>Pezizomycotina</taxon>
        <taxon>Dothideomycetes</taxon>
        <taxon>Pleosporomycetidae</taxon>
        <taxon>Pleosporales</taxon>
        <taxon>Lindgomycetaceae</taxon>
        <taxon>Lindgomyces</taxon>
    </lineage>
</organism>
<dbReference type="EMBL" id="MU003495">
    <property type="protein sequence ID" value="KAF2475618.1"/>
    <property type="molecule type" value="Genomic_DNA"/>
</dbReference>
<gene>
    <name evidence="1" type="ORF">BDR25DRAFT_278154</name>
</gene>
<keyword evidence="2" id="KW-1185">Reference proteome</keyword>
<evidence type="ECO:0000313" key="2">
    <source>
        <dbReference type="Proteomes" id="UP000799755"/>
    </source>
</evidence>
<reference evidence="1" key="1">
    <citation type="journal article" date="2020" name="Stud. Mycol.">
        <title>101 Dothideomycetes genomes: a test case for predicting lifestyles and emergence of pathogens.</title>
        <authorList>
            <person name="Haridas S."/>
            <person name="Albert R."/>
            <person name="Binder M."/>
            <person name="Bloem J."/>
            <person name="Labutti K."/>
            <person name="Salamov A."/>
            <person name="Andreopoulos B."/>
            <person name="Baker S."/>
            <person name="Barry K."/>
            <person name="Bills G."/>
            <person name="Bluhm B."/>
            <person name="Cannon C."/>
            <person name="Castanera R."/>
            <person name="Culley D."/>
            <person name="Daum C."/>
            <person name="Ezra D."/>
            <person name="Gonzalez J."/>
            <person name="Henrissat B."/>
            <person name="Kuo A."/>
            <person name="Liang C."/>
            <person name="Lipzen A."/>
            <person name="Lutzoni F."/>
            <person name="Magnuson J."/>
            <person name="Mondo S."/>
            <person name="Nolan M."/>
            <person name="Ohm R."/>
            <person name="Pangilinan J."/>
            <person name="Park H.-J."/>
            <person name="Ramirez L."/>
            <person name="Alfaro M."/>
            <person name="Sun H."/>
            <person name="Tritt A."/>
            <person name="Yoshinaga Y."/>
            <person name="Zwiers L.-H."/>
            <person name="Turgeon B."/>
            <person name="Goodwin S."/>
            <person name="Spatafora J."/>
            <person name="Crous P."/>
            <person name="Grigoriev I."/>
        </authorList>
    </citation>
    <scope>NUCLEOTIDE SEQUENCE</scope>
    <source>
        <strain evidence="1">ATCC 200398</strain>
    </source>
</reference>
<protein>
    <submittedName>
        <fullName evidence="1">Vps36-domain-containing protein</fullName>
    </submittedName>
</protein>
<accession>A0ACB6R8K8</accession>
<proteinExistence type="predicted"/>
<sequence>MFLHQLDLTTALRPSLLPEETLLFVQDAVGLYEGKYKIPQYQNGQAYLTSHRACYVDNNEPRKCSVAINLKDVERPEFYAGFLKSSAKITLWPKPLKRLSLSARTPPAPAGITYSPSSTTPERYGSPLRSLAPSPAPPPAASATWICPICSFSNPVPSNFDPATANAHTPLPPCLACGIKPPLVHVVKAAISAMTNRQSSPLPPVPLPSNNTFGRLSSTTSPANANFGSSGSNSFSCPRCTFQNHPSLLTCEMCGASLLSAADKRLEMAKSMGRSESPGPSLNNSPLQQETVECIKFSFRAGGEKIFYERLKNALVQRKWLLQSAPPIPKPRPSSGAFDDGYASALDQDSDRNKVVGIAGLERRGIEQRRNNEAVIGGAFEDLEALMTSAKEIIALAEQFASQANLGTNGSSEASALVSQSASALGLVTTKDMLGSGSGSESLYVSELSRNLAEWLTDDTRGILKKEGGIVTLVDLWAVFNRARGGVELVSPTDFEKAARMWDKLKLPVRLRQFKSGLLVVQGRDRTDDKTITSLVAWLRELHDEAPVTDVPWDWRIYGRGVTAQETAEKFGWSVGVATEELEMAEESGALCREQGLDGLRFWENWLVSTPTLSTR</sequence>
<name>A0ACB6R8K8_9PLEO</name>
<comment type="caution">
    <text evidence="1">The sequence shown here is derived from an EMBL/GenBank/DDBJ whole genome shotgun (WGS) entry which is preliminary data.</text>
</comment>